<evidence type="ECO:0000313" key="1">
    <source>
        <dbReference type="EMBL" id="MFC0604569.1"/>
    </source>
</evidence>
<gene>
    <name evidence="1" type="ORF">ACFFGA_08390</name>
</gene>
<organism evidence="1 2">
    <name type="scientific">Winogradskyella pulchriflava</name>
    <dbReference type="NCBI Taxonomy" id="1110688"/>
    <lineage>
        <taxon>Bacteria</taxon>
        <taxon>Pseudomonadati</taxon>
        <taxon>Bacteroidota</taxon>
        <taxon>Flavobacteriia</taxon>
        <taxon>Flavobacteriales</taxon>
        <taxon>Flavobacteriaceae</taxon>
        <taxon>Winogradskyella</taxon>
    </lineage>
</organism>
<comment type="caution">
    <text evidence="1">The sequence shown here is derived from an EMBL/GenBank/DDBJ whole genome shotgun (WGS) entry which is preliminary data.</text>
</comment>
<dbReference type="RefSeq" id="WP_386062433.1">
    <property type="nucleotide sequence ID" value="NZ_JBHLTQ010000004.1"/>
</dbReference>
<dbReference type="SUPFAM" id="SSF49464">
    <property type="entry name" value="Carboxypeptidase regulatory domain-like"/>
    <property type="match status" value="1"/>
</dbReference>
<keyword evidence="2" id="KW-1185">Reference proteome</keyword>
<dbReference type="EMBL" id="JBHLTQ010000004">
    <property type="protein sequence ID" value="MFC0604569.1"/>
    <property type="molecule type" value="Genomic_DNA"/>
</dbReference>
<dbReference type="Proteomes" id="UP001589832">
    <property type="component" value="Unassembled WGS sequence"/>
</dbReference>
<reference evidence="1 2" key="1">
    <citation type="submission" date="2024-09" db="EMBL/GenBank/DDBJ databases">
        <authorList>
            <person name="Sun Q."/>
            <person name="Mori K."/>
        </authorList>
    </citation>
    <scope>NUCLEOTIDE SEQUENCE [LARGE SCALE GENOMIC DNA]</scope>
    <source>
        <strain evidence="1 2">NCAIM B.02481</strain>
    </source>
</reference>
<name>A0ABV6Q8G2_9FLAO</name>
<dbReference type="Gene3D" id="2.60.40.1120">
    <property type="entry name" value="Carboxypeptidase-like, regulatory domain"/>
    <property type="match status" value="1"/>
</dbReference>
<proteinExistence type="predicted"/>
<evidence type="ECO:0000313" key="2">
    <source>
        <dbReference type="Proteomes" id="UP001589832"/>
    </source>
</evidence>
<dbReference type="InterPro" id="IPR008969">
    <property type="entry name" value="CarboxyPept-like_regulatory"/>
</dbReference>
<dbReference type="Pfam" id="PF13620">
    <property type="entry name" value="CarboxypepD_reg"/>
    <property type="match status" value="1"/>
</dbReference>
<accession>A0ABV6Q8G2</accession>
<sequence>MTTGILIGLISCSKKIYSCGLEPVLNIVSIDSEILNLKRIGIADTTLASISGKIYAKSINEKDTLTDNFAFTNIWVRDLKTDSLIGTTSDSKGEFQFTMPASEYDLQVQFIGFNNLKVKNVKVGTGEIISFSAILGQGDGTTEYKWNQVEFYNNTNK</sequence>
<protein>
    <submittedName>
        <fullName evidence="1">Carboxypeptidase-like regulatory domain-containing protein</fullName>
    </submittedName>
</protein>